<keyword evidence="3 6" id="KW-0378">Hydrolase</keyword>
<keyword evidence="10" id="KW-1185">Reference proteome</keyword>
<dbReference type="SUPFAM" id="SSF52096">
    <property type="entry name" value="ClpP/crotonase"/>
    <property type="match status" value="1"/>
</dbReference>
<accession>A0A369KD10</accession>
<evidence type="ECO:0000313" key="9">
    <source>
        <dbReference type="EMBL" id="RDB31788.1"/>
    </source>
</evidence>
<keyword evidence="6" id="KW-0963">Cytoplasm</keyword>
<protein>
    <recommendedName>
        <fullName evidence="6 8">ATP-dependent Clp protease proteolytic subunit</fullName>
        <ecNumber evidence="6">3.4.21.92</ecNumber>
    </recommendedName>
    <alternativeName>
        <fullName evidence="6">Endopeptidase Clp</fullName>
    </alternativeName>
</protein>
<dbReference type="GO" id="GO:0009368">
    <property type="term" value="C:endopeptidase Clp complex"/>
    <property type="evidence" value="ECO:0007669"/>
    <property type="project" value="TreeGrafter"/>
</dbReference>
<evidence type="ECO:0000256" key="5">
    <source>
        <dbReference type="ARBA" id="ARBA00034021"/>
    </source>
</evidence>
<dbReference type="InterPro" id="IPR029045">
    <property type="entry name" value="ClpP/crotonase-like_dom_sf"/>
</dbReference>
<dbReference type="NCBIfam" id="NF009205">
    <property type="entry name" value="PRK12553.1"/>
    <property type="match status" value="1"/>
</dbReference>
<dbReference type="GO" id="GO:0051117">
    <property type="term" value="F:ATPase binding"/>
    <property type="evidence" value="ECO:0007669"/>
    <property type="project" value="TreeGrafter"/>
</dbReference>
<evidence type="ECO:0000256" key="6">
    <source>
        <dbReference type="HAMAP-Rule" id="MF_00444"/>
    </source>
</evidence>
<dbReference type="EC" id="3.4.21.92" evidence="6"/>
<dbReference type="Gene3D" id="3.90.226.10">
    <property type="entry name" value="2-enoyl-CoA Hydratase, Chain A, domain 1"/>
    <property type="match status" value="1"/>
</dbReference>
<comment type="catalytic activity">
    <reaction evidence="5 6 7">
        <text>Hydrolysis of proteins to small peptides in the presence of ATP and magnesium. alpha-casein is the usual test substrate. In the absence of ATP, only oligopeptides shorter than five residues are hydrolyzed (such as succinyl-Leu-Tyr-|-NHMec, and Leu-Tyr-Leu-|-Tyr-Trp, in which cleavage of the -Tyr-|-Leu- and -Tyr-|-Trp bonds also occurs).</text>
        <dbReference type="EC" id="3.4.21.92"/>
    </reaction>
</comment>
<dbReference type="PRINTS" id="PR00127">
    <property type="entry name" value="CLPPROTEASEP"/>
</dbReference>
<dbReference type="Proteomes" id="UP000253816">
    <property type="component" value="Unassembled WGS sequence"/>
</dbReference>
<dbReference type="GO" id="GO:0004176">
    <property type="term" value="F:ATP-dependent peptidase activity"/>
    <property type="evidence" value="ECO:0007669"/>
    <property type="project" value="InterPro"/>
</dbReference>
<gene>
    <name evidence="6" type="primary">clpP</name>
    <name evidence="9" type="ORF">HAT2_00168</name>
</gene>
<evidence type="ECO:0000313" key="10">
    <source>
        <dbReference type="Proteomes" id="UP000253816"/>
    </source>
</evidence>
<dbReference type="InterPro" id="IPR023562">
    <property type="entry name" value="ClpP/TepA"/>
</dbReference>
<feature type="active site" description="Nucleophile" evidence="6">
    <location>
        <position position="113"/>
    </location>
</feature>
<dbReference type="GO" id="GO:0006515">
    <property type="term" value="P:protein quality control for misfolded or incompletely synthesized proteins"/>
    <property type="evidence" value="ECO:0007669"/>
    <property type="project" value="TreeGrafter"/>
</dbReference>
<comment type="caution">
    <text evidence="9">The sequence shown here is derived from an EMBL/GenBank/DDBJ whole genome shotgun (WGS) entry which is preliminary data.</text>
</comment>
<comment type="similarity">
    <text evidence="1 6 8">Belongs to the peptidase S14 family.</text>
</comment>
<dbReference type="EMBL" id="QQBG01000008">
    <property type="protein sequence ID" value="RDB31788.1"/>
    <property type="molecule type" value="Genomic_DNA"/>
</dbReference>
<dbReference type="GO" id="GO:0004252">
    <property type="term" value="F:serine-type endopeptidase activity"/>
    <property type="evidence" value="ECO:0007669"/>
    <property type="project" value="UniProtKB-UniRule"/>
</dbReference>
<dbReference type="HAMAP" id="MF_00444">
    <property type="entry name" value="ClpP"/>
    <property type="match status" value="1"/>
</dbReference>
<dbReference type="PANTHER" id="PTHR10381:SF11">
    <property type="entry name" value="ATP-DEPENDENT CLP PROTEASE PROTEOLYTIC SUBUNIT, MITOCHONDRIAL"/>
    <property type="match status" value="1"/>
</dbReference>
<dbReference type="PANTHER" id="PTHR10381">
    <property type="entry name" value="ATP-DEPENDENT CLP PROTEASE PROTEOLYTIC SUBUNIT"/>
    <property type="match status" value="1"/>
</dbReference>
<evidence type="ECO:0000256" key="1">
    <source>
        <dbReference type="ARBA" id="ARBA00007039"/>
    </source>
</evidence>
<dbReference type="CDD" id="cd07017">
    <property type="entry name" value="S14_ClpP_2"/>
    <property type="match status" value="1"/>
</dbReference>
<dbReference type="InterPro" id="IPR001907">
    <property type="entry name" value="ClpP"/>
</dbReference>
<name>A0A369KD10_9BACT</name>
<dbReference type="AlphaFoldDB" id="A0A369KD10"/>
<reference evidence="9 10" key="1">
    <citation type="submission" date="2018-07" db="EMBL/GenBank/DDBJ databases">
        <title>Comparative genomics of the Candidatus Parilichlamydiaceae reveals evidence of convergent evolution and genome reduction in the phylum Chlamydiae.</title>
        <authorList>
            <person name="Taylor-Brown A."/>
            <person name="Polkinghorne A."/>
        </authorList>
    </citation>
    <scope>NUCLEOTIDE SEQUENCE [LARGE SCALE GENOMIC DNA]</scope>
    <source>
        <strain evidence="9 10">Hat2</strain>
    </source>
</reference>
<evidence type="ECO:0000256" key="2">
    <source>
        <dbReference type="ARBA" id="ARBA00022670"/>
    </source>
</evidence>
<evidence type="ECO:0000256" key="4">
    <source>
        <dbReference type="ARBA" id="ARBA00022825"/>
    </source>
</evidence>
<organism evidence="9 10">
    <name type="scientific">Candidatus Similichlamydia laticola</name>
    <dbReference type="NCBI Taxonomy" id="2170265"/>
    <lineage>
        <taxon>Bacteria</taxon>
        <taxon>Pseudomonadati</taxon>
        <taxon>Chlamydiota</taxon>
        <taxon>Chlamydiia</taxon>
        <taxon>Parachlamydiales</taxon>
        <taxon>Candidatus Parilichlamydiaceae</taxon>
        <taxon>Candidatus Similichlamydia</taxon>
    </lineage>
</organism>
<dbReference type="PROSITE" id="PS00382">
    <property type="entry name" value="CLP_PROTEASE_HIS"/>
    <property type="match status" value="1"/>
</dbReference>
<proteinExistence type="inferred from homology"/>
<dbReference type="Pfam" id="PF00574">
    <property type="entry name" value="CLP_protease"/>
    <property type="match status" value="1"/>
</dbReference>
<keyword evidence="2 6" id="KW-0645">Protease</keyword>
<comment type="subcellular location">
    <subcellularLocation>
        <location evidence="6">Cytoplasm</location>
    </subcellularLocation>
</comment>
<keyword evidence="4 6" id="KW-0720">Serine protease</keyword>
<comment type="function">
    <text evidence="6">Cleaves peptides in various proteins in a process that requires ATP hydrolysis. Has a chymotrypsin-like activity. Plays a major role in the degradation of misfolded proteins.</text>
</comment>
<evidence type="ECO:0000256" key="7">
    <source>
        <dbReference type="PROSITE-ProRule" id="PRU10086"/>
    </source>
</evidence>
<evidence type="ECO:0000256" key="8">
    <source>
        <dbReference type="RuleBase" id="RU003567"/>
    </source>
</evidence>
<dbReference type="GO" id="GO:0005737">
    <property type="term" value="C:cytoplasm"/>
    <property type="evidence" value="ECO:0007669"/>
    <property type="project" value="UniProtKB-SubCell"/>
</dbReference>
<evidence type="ECO:0000256" key="3">
    <source>
        <dbReference type="ARBA" id="ARBA00022801"/>
    </source>
</evidence>
<comment type="subunit">
    <text evidence="6">Fourteen ClpP subunits assemble into 2 heptameric rings which stack back to back to give a disk-like structure with a central cavity, resembling the structure of eukaryotic proteasomes.</text>
</comment>
<dbReference type="InterPro" id="IPR033135">
    <property type="entry name" value="ClpP_His_AS"/>
</dbReference>
<feature type="active site" evidence="6 7">
    <location>
        <position position="138"/>
    </location>
</feature>
<sequence>MDHSFMHEIWNCLRAEDEEEGESKRKGSSRVTDLVELSLLRSRIVFLHSGVDQDSAREVIHRVWHLEISSPGKPILFVINSPGGSVTAGLAIWDQMQLISSPITTLVTGLAASMGSMLSLVAPRGSRWATPQAKIMIHQPAIWGTVTGQATDLEIQAREIRKTKETMIDLYMTATKQSREVIEKSLDRDTWMTAQEAKAFGLIDQIVSDHLPLQPFFKSQN</sequence>